<evidence type="ECO:0000256" key="1">
    <source>
        <dbReference type="ARBA" id="ARBA00004141"/>
    </source>
</evidence>
<keyword evidence="7 15" id="KW-1133">Transmembrane helix</keyword>
<reference evidence="17 18" key="1">
    <citation type="submission" date="2016-07" db="EMBL/GenBank/DDBJ databases">
        <title>Pervasive Adenine N6-methylation of Active Genes in Fungi.</title>
        <authorList>
            <consortium name="DOE Joint Genome Institute"/>
            <person name="Mondo S.J."/>
            <person name="Dannebaum R.O."/>
            <person name="Kuo R.C."/>
            <person name="Labutti K."/>
            <person name="Haridas S."/>
            <person name="Kuo A."/>
            <person name="Salamov A."/>
            <person name="Ahrendt S.R."/>
            <person name="Lipzen A."/>
            <person name="Sullivan W."/>
            <person name="Andreopoulos W.B."/>
            <person name="Clum A."/>
            <person name="Lindquist E."/>
            <person name="Daum C."/>
            <person name="Ramamoorthy G.K."/>
            <person name="Gryganskyi A."/>
            <person name="Culley D."/>
            <person name="Magnuson J.K."/>
            <person name="James T.Y."/>
            <person name="O'Malley M.A."/>
            <person name="Stajich J.E."/>
            <person name="Spatafora J.W."/>
            <person name="Visel A."/>
            <person name="Grigoriev I.V."/>
        </authorList>
    </citation>
    <scope>NUCLEOTIDE SEQUENCE [LARGE SCALE GENOMIC DNA]</scope>
    <source>
        <strain evidence="17 18">JEL800</strain>
    </source>
</reference>
<dbReference type="GO" id="GO:0006636">
    <property type="term" value="P:unsaturated fatty acid biosynthetic process"/>
    <property type="evidence" value="ECO:0007669"/>
    <property type="project" value="UniProtKB-UniRule"/>
</dbReference>
<comment type="function">
    <text evidence="13">Stearoyl-CoA desaturase that utilizes O(2) and electrons from reduced cytochrome b5 to introduce the first double bond into saturated fatty acyl-CoA substrates.</text>
</comment>
<organism evidence="17 18">
    <name type="scientific">Rhizoclosmatium globosum</name>
    <dbReference type="NCBI Taxonomy" id="329046"/>
    <lineage>
        <taxon>Eukaryota</taxon>
        <taxon>Fungi</taxon>
        <taxon>Fungi incertae sedis</taxon>
        <taxon>Chytridiomycota</taxon>
        <taxon>Chytridiomycota incertae sedis</taxon>
        <taxon>Chytridiomycetes</taxon>
        <taxon>Chytridiales</taxon>
        <taxon>Chytriomycetaceae</taxon>
        <taxon>Rhizoclosmatium</taxon>
    </lineage>
</organism>
<dbReference type="EC" id="1.14.19.1" evidence="13"/>
<comment type="subcellular location">
    <subcellularLocation>
        <location evidence="1">Membrane</location>
        <topology evidence="1">Multi-pass membrane protein</topology>
    </subcellularLocation>
</comment>
<evidence type="ECO:0000256" key="2">
    <source>
        <dbReference type="ARBA" id="ARBA00009295"/>
    </source>
</evidence>
<feature type="transmembrane region" description="Helical" evidence="15">
    <location>
        <begin position="69"/>
        <end position="88"/>
    </location>
</feature>
<keyword evidence="18" id="KW-1185">Reference proteome</keyword>
<dbReference type="InterPro" id="IPR001522">
    <property type="entry name" value="FADS-1_CS"/>
</dbReference>
<feature type="domain" description="Cytochrome b5 heme-binding" evidence="16">
    <location>
        <begin position="337"/>
        <end position="417"/>
    </location>
</feature>
<dbReference type="PANTHER" id="PTHR11351">
    <property type="entry name" value="ACYL-COA DESATURASE"/>
    <property type="match status" value="1"/>
</dbReference>
<dbReference type="PRINTS" id="PR00075">
    <property type="entry name" value="FACDDSATRASE"/>
</dbReference>
<comment type="similarity">
    <text evidence="2 13">Belongs to the fatty acid desaturase type 1 family.</text>
</comment>
<dbReference type="PIRSF" id="PIRSF000345">
    <property type="entry name" value="OLE1"/>
    <property type="match status" value="1"/>
</dbReference>
<dbReference type="AlphaFoldDB" id="A0A1Y2B4S0"/>
<feature type="transmembrane region" description="Helical" evidence="15">
    <location>
        <begin position="41"/>
        <end position="62"/>
    </location>
</feature>
<dbReference type="PROSITE" id="PS00476">
    <property type="entry name" value="FATTY_ACID_DESATUR_1"/>
    <property type="match status" value="1"/>
</dbReference>
<evidence type="ECO:0000256" key="13">
    <source>
        <dbReference type="PIRNR" id="PIRNR000345"/>
    </source>
</evidence>
<keyword evidence="13" id="KW-0813">Transport</keyword>
<dbReference type="STRING" id="329046.A0A1Y2B4S0"/>
<dbReference type="InterPro" id="IPR036400">
    <property type="entry name" value="Cyt_B5-like_heme/steroid_sf"/>
</dbReference>
<dbReference type="Gene3D" id="3.10.120.10">
    <property type="entry name" value="Cytochrome b5-like heme/steroid binding domain"/>
    <property type="match status" value="1"/>
</dbReference>
<gene>
    <name evidence="17" type="ORF">BCR33DRAFT_685623</name>
</gene>
<dbReference type="GO" id="GO:0005789">
    <property type="term" value="C:endoplasmic reticulum membrane"/>
    <property type="evidence" value="ECO:0007669"/>
    <property type="project" value="TreeGrafter"/>
</dbReference>
<comment type="caution">
    <text evidence="17">The sequence shown here is derived from an EMBL/GenBank/DDBJ whole genome shotgun (WGS) entry which is preliminary data.</text>
</comment>
<keyword evidence="8 13" id="KW-0560">Oxidoreductase</keyword>
<dbReference type="GO" id="GO:0004768">
    <property type="term" value="F:stearoyl-CoA 9-desaturase activity"/>
    <property type="evidence" value="ECO:0007669"/>
    <property type="project" value="UniProtKB-UniRule"/>
</dbReference>
<evidence type="ECO:0000256" key="10">
    <source>
        <dbReference type="ARBA" id="ARBA00023098"/>
    </source>
</evidence>
<keyword evidence="3 13" id="KW-0444">Lipid biosynthesis</keyword>
<dbReference type="InterPro" id="IPR009160">
    <property type="entry name" value="Acyl-CoA_deSatase_haem/ster-bd"/>
</dbReference>
<evidence type="ECO:0000256" key="3">
    <source>
        <dbReference type="ARBA" id="ARBA00022516"/>
    </source>
</evidence>
<dbReference type="Pfam" id="PF00173">
    <property type="entry name" value="Cyt-b5"/>
    <property type="match status" value="1"/>
</dbReference>
<dbReference type="CDD" id="cd03505">
    <property type="entry name" value="Delta9-FADS-like"/>
    <property type="match status" value="1"/>
</dbReference>
<keyword evidence="5 13" id="KW-0479">Metal-binding</keyword>
<accession>A0A1Y2B4S0</accession>
<dbReference type="OrthoDB" id="10260134at2759"/>
<evidence type="ECO:0000256" key="5">
    <source>
        <dbReference type="ARBA" id="ARBA00022723"/>
    </source>
</evidence>
<evidence type="ECO:0000313" key="17">
    <source>
        <dbReference type="EMBL" id="ORY29734.1"/>
    </source>
</evidence>
<feature type="transmembrane region" description="Helical" evidence="15">
    <location>
        <begin position="184"/>
        <end position="204"/>
    </location>
</feature>
<keyword evidence="10 13" id="KW-0443">Lipid metabolism</keyword>
<keyword evidence="9 13" id="KW-0408">Iron</keyword>
<dbReference type="EMBL" id="MCGO01000086">
    <property type="protein sequence ID" value="ORY29734.1"/>
    <property type="molecule type" value="Genomic_DNA"/>
</dbReference>
<evidence type="ECO:0000256" key="8">
    <source>
        <dbReference type="ARBA" id="ARBA00023002"/>
    </source>
</evidence>
<keyword evidence="13" id="KW-0349">Heme</keyword>
<evidence type="ECO:0000313" key="18">
    <source>
        <dbReference type="Proteomes" id="UP000193642"/>
    </source>
</evidence>
<dbReference type="SMART" id="SM01117">
    <property type="entry name" value="Cyt-b5"/>
    <property type="match status" value="1"/>
</dbReference>
<evidence type="ECO:0000256" key="11">
    <source>
        <dbReference type="ARBA" id="ARBA00023136"/>
    </source>
</evidence>
<evidence type="ECO:0000256" key="12">
    <source>
        <dbReference type="ARBA" id="ARBA00023160"/>
    </source>
</evidence>
<keyword evidence="6 13" id="KW-0276">Fatty acid metabolism</keyword>
<name>A0A1Y2B4S0_9FUNG</name>
<dbReference type="GO" id="GO:0005506">
    <property type="term" value="F:iron ion binding"/>
    <property type="evidence" value="ECO:0007669"/>
    <property type="project" value="TreeGrafter"/>
</dbReference>
<evidence type="ECO:0000259" key="16">
    <source>
        <dbReference type="PROSITE" id="PS50255"/>
    </source>
</evidence>
<feature type="region of interest" description="Disordered" evidence="14">
    <location>
        <begin position="1"/>
        <end position="30"/>
    </location>
</feature>
<evidence type="ECO:0000256" key="6">
    <source>
        <dbReference type="ARBA" id="ARBA00022832"/>
    </source>
</evidence>
<proteinExistence type="inferred from homology"/>
<dbReference type="PANTHER" id="PTHR11351:SF31">
    <property type="entry name" value="DESATURASE 1, ISOFORM A-RELATED"/>
    <property type="match status" value="1"/>
</dbReference>
<evidence type="ECO:0000256" key="14">
    <source>
        <dbReference type="SAM" id="MobiDB-lite"/>
    </source>
</evidence>
<keyword evidence="4 15" id="KW-0812">Transmembrane</keyword>
<comment type="catalytic activity">
    <reaction evidence="13">
        <text>octadecanoyl-CoA + 2 Fe(II)-[cytochrome b5] + O2 + 2 H(+) = (9Z)-octadecenoyl-CoA + 2 Fe(III)-[cytochrome b5] + 2 H2O</text>
        <dbReference type="Rhea" id="RHEA:19721"/>
        <dbReference type="Rhea" id="RHEA-COMP:10438"/>
        <dbReference type="Rhea" id="RHEA-COMP:10439"/>
        <dbReference type="ChEBI" id="CHEBI:15377"/>
        <dbReference type="ChEBI" id="CHEBI:15378"/>
        <dbReference type="ChEBI" id="CHEBI:15379"/>
        <dbReference type="ChEBI" id="CHEBI:29033"/>
        <dbReference type="ChEBI" id="CHEBI:29034"/>
        <dbReference type="ChEBI" id="CHEBI:57387"/>
        <dbReference type="ChEBI" id="CHEBI:57394"/>
        <dbReference type="EC" id="1.14.19.1"/>
    </reaction>
</comment>
<sequence length="423" mass="47656">MSPVAVDGPRQRPMKGSTQEDAQETARGVTVKDAKERKEVWWINGVFVALAHVVALVTVATVTPKWQTVLMTFVVIVLGELGITMGYHRLWSHRAYTGSTALRVLLAFMGTLGFQGSIKWWVLRHRLHHRYTDDAIHDPYSATRGFWFSHMGWIFEKPTYTRMGLVDASDLNADPIVRFQHKHFVPLAMTSCFILPTILGSVWGDALAGYLYGGIVSRICIWHATFCINSFAHWIGEQEFSSEHTARGTTLLAIMTMGEGYHNFHHEFPKDYRNGIHPLDWDPTKWLIFIASRVGLASNLYVYPENEISKARVSTAMSKLEEKKAKLDWGPKEESLPLISSSKDVAAVSQLVGHEEWMVLEGFILDVSKFRSAHPGGEKLIDGYMKKDATKAFYGMLNNHSKSARTMVEMLRVAKVASENVGL</sequence>
<evidence type="ECO:0000256" key="15">
    <source>
        <dbReference type="SAM" id="Phobius"/>
    </source>
</evidence>
<feature type="transmembrane region" description="Helical" evidence="15">
    <location>
        <begin position="100"/>
        <end position="122"/>
    </location>
</feature>
<dbReference type="Pfam" id="PF00487">
    <property type="entry name" value="FA_desaturase"/>
    <property type="match status" value="1"/>
</dbReference>
<dbReference type="Proteomes" id="UP000193642">
    <property type="component" value="Unassembled WGS sequence"/>
</dbReference>
<dbReference type="PROSITE" id="PS50255">
    <property type="entry name" value="CYTOCHROME_B5_2"/>
    <property type="match status" value="1"/>
</dbReference>
<evidence type="ECO:0000256" key="9">
    <source>
        <dbReference type="ARBA" id="ARBA00023004"/>
    </source>
</evidence>
<evidence type="ECO:0000256" key="4">
    <source>
        <dbReference type="ARBA" id="ARBA00022692"/>
    </source>
</evidence>
<dbReference type="InterPro" id="IPR005804">
    <property type="entry name" value="FA_desaturase_dom"/>
</dbReference>
<dbReference type="InterPro" id="IPR015876">
    <property type="entry name" value="Acyl-CoA_DS"/>
</dbReference>
<keyword evidence="13" id="KW-0249">Electron transport</keyword>
<comment type="cofactor">
    <cofactor evidence="13">
        <name>Fe(2+)</name>
        <dbReference type="ChEBI" id="CHEBI:29033"/>
    </cofactor>
    <text evidence="13">Expected to bind 2 Fe(2+) ions per subunit.</text>
</comment>
<protein>
    <recommendedName>
        <fullName evidence="13">Acyl-CoA desaturase</fullName>
        <ecNumber evidence="13">1.14.19.1</ecNumber>
    </recommendedName>
</protein>
<keyword evidence="12 13" id="KW-0275">Fatty acid biosynthesis</keyword>
<keyword evidence="11 15" id="KW-0472">Membrane</keyword>
<evidence type="ECO:0000256" key="7">
    <source>
        <dbReference type="ARBA" id="ARBA00022989"/>
    </source>
</evidence>
<dbReference type="InterPro" id="IPR001199">
    <property type="entry name" value="Cyt_B5-like_heme/steroid-bd"/>
</dbReference>
<dbReference type="SMR" id="A0A1Y2B4S0"/>
<dbReference type="SUPFAM" id="SSF55856">
    <property type="entry name" value="Cytochrome b5-like heme/steroid binding domain"/>
    <property type="match status" value="1"/>
</dbReference>